<evidence type="ECO:0000256" key="1">
    <source>
        <dbReference type="SAM" id="MobiDB-lite"/>
    </source>
</evidence>
<feature type="transmembrane region" description="Helical" evidence="2">
    <location>
        <begin position="29"/>
        <end position="49"/>
    </location>
</feature>
<dbReference type="EMBL" id="JABUBU010000001">
    <property type="protein sequence ID" value="MBY6365753.1"/>
    <property type="molecule type" value="Genomic_DNA"/>
</dbReference>
<accession>A0ABS7P047</accession>
<keyword evidence="2" id="KW-0812">Transmembrane</keyword>
<protein>
    <submittedName>
        <fullName evidence="3">Uncharacterized protein</fullName>
    </submittedName>
</protein>
<name>A0ABS7P047_9NOCA</name>
<sequence length="56" mass="5902">MDEYTPRIDADATRDATDATGDRRRGPSLVLLVSGVATTALAAVVLAGVDPTPWFQ</sequence>
<evidence type="ECO:0000256" key="2">
    <source>
        <dbReference type="SAM" id="Phobius"/>
    </source>
</evidence>
<keyword evidence="2" id="KW-1133">Transmembrane helix</keyword>
<dbReference type="RefSeq" id="WP_222682868.1">
    <property type="nucleotide sequence ID" value="NZ_JABUBT010000001.1"/>
</dbReference>
<organism evidence="3 4">
    <name type="scientific">Rhodococcoides corynebacterioides</name>
    <dbReference type="NCBI Taxonomy" id="53972"/>
    <lineage>
        <taxon>Bacteria</taxon>
        <taxon>Bacillati</taxon>
        <taxon>Actinomycetota</taxon>
        <taxon>Actinomycetes</taxon>
        <taxon>Mycobacteriales</taxon>
        <taxon>Nocardiaceae</taxon>
        <taxon>Rhodococcoides</taxon>
    </lineage>
</organism>
<reference evidence="3 4" key="1">
    <citation type="submission" date="2020-06" db="EMBL/GenBank/DDBJ databases">
        <title>Taxonomy, biology and ecology of Rhodococcus bacteria occurring in California pistachio and other woody hosts as revealed by genome sequence analyses.</title>
        <authorList>
            <person name="Gai Y."/>
            <person name="Riely B."/>
        </authorList>
    </citation>
    <scope>NUCLEOTIDE SEQUENCE [LARGE SCALE GENOMIC DNA]</scope>
    <source>
        <strain evidence="3 4">BP-281</strain>
    </source>
</reference>
<comment type="caution">
    <text evidence="3">The sequence shown here is derived from an EMBL/GenBank/DDBJ whole genome shotgun (WGS) entry which is preliminary data.</text>
</comment>
<gene>
    <name evidence="3" type="ORF">HQ603_03185</name>
</gene>
<feature type="region of interest" description="Disordered" evidence="1">
    <location>
        <begin position="1"/>
        <end position="24"/>
    </location>
</feature>
<evidence type="ECO:0000313" key="3">
    <source>
        <dbReference type="EMBL" id="MBY6365753.1"/>
    </source>
</evidence>
<keyword evidence="4" id="KW-1185">Reference proteome</keyword>
<proteinExistence type="predicted"/>
<keyword evidence="2" id="KW-0472">Membrane</keyword>
<evidence type="ECO:0000313" key="4">
    <source>
        <dbReference type="Proteomes" id="UP000825228"/>
    </source>
</evidence>
<dbReference type="Proteomes" id="UP000825228">
    <property type="component" value="Unassembled WGS sequence"/>
</dbReference>